<reference evidence="1 2" key="1">
    <citation type="submission" date="2018-11" db="EMBL/GenBank/DDBJ databases">
        <title>Bradyrhizobium sp. nov., isolated from effective nodules of peanut in China.</title>
        <authorList>
            <person name="Li Y."/>
        </authorList>
    </citation>
    <scope>NUCLEOTIDE SEQUENCE [LARGE SCALE GENOMIC DNA]</scope>
    <source>
        <strain evidence="1 2">CCBAU 51770</strain>
    </source>
</reference>
<sequence length="117" mass="12204">MLGSLAALELRRCGLSAAGAVIVVCAPAWMSTAQACSGGPLGMIPFGVRVFVASHPVGFISRKYSGAVSYATTVECFTQLAVRFPSITNIILLTRVGSLSNPLDDLSSLEAMTQIII</sequence>
<evidence type="ECO:0000313" key="2">
    <source>
        <dbReference type="Proteomes" id="UP000290174"/>
    </source>
</evidence>
<protein>
    <submittedName>
        <fullName evidence="1">Uncharacterized protein</fullName>
    </submittedName>
</protein>
<evidence type="ECO:0000313" key="1">
    <source>
        <dbReference type="EMBL" id="RXG83568.1"/>
    </source>
</evidence>
<proteinExistence type="predicted"/>
<dbReference type="AlphaFoldDB" id="A0A4Q0Q3R2"/>
<dbReference type="Proteomes" id="UP000290174">
    <property type="component" value="Unassembled WGS sequence"/>
</dbReference>
<comment type="caution">
    <text evidence="1">The sequence shown here is derived from an EMBL/GenBank/DDBJ whole genome shotgun (WGS) entry which is preliminary data.</text>
</comment>
<dbReference type="EMBL" id="RKMK01000115">
    <property type="protein sequence ID" value="RXG83568.1"/>
    <property type="molecule type" value="Genomic_DNA"/>
</dbReference>
<name>A0A4Q0Q3R2_9BRAD</name>
<accession>A0A4Q0Q3R2</accession>
<organism evidence="1 2">
    <name type="scientific">Bradyrhizobium zhanjiangense</name>
    <dbReference type="NCBI Taxonomy" id="1325107"/>
    <lineage>
        <taxon>Bacteria</taxon>
        <taxon>Pseudomonadati</taxon>
        <taxon>Pseudomonadota</taxon>
        <taxon>Alphaproteobacteria</taxon>
        <taxon>Hyphomicrobiales</taxon>
        <taxon>Nitrobacteraceae</taxon>
        <taxon>Bradyrhizobium</taxon>
    </lineage>
</organism>
<gene>
    <name evidence="1" type="ORF">EAS61_41855</name>
</gene>